<evidence type="ECO:0000256" key="1">
    <source>
        <dbReference type="ARBA" id="ARBA00004141"/>
    </source>
</evidence>
<dbReference type="WBParaSite" id="TCLT_0001009501-mRNA-1">
    <property type="protein sequence ID" value="TCLT_0001009501-mRNA-1"/>
    <property type="gene ID" value="TCLT_0001009501"/>
</dbReference>
<dbReference type="PANTHER" id="PTHR24243">
    <property type="entry name" value="G-PROTEIN COUPLED RECEPTOR"/>
    <property type="match status" value="1"/>
</dbReference>
<evidence type="ECO:0000256" key="6">
    <source>
        <dbReference type="ARBA" id="ARBA00023170"/>
    </source>
</evidence>
<keyword evidence="5 8" id="KW-0472">Membrane</keyword>
<evidence type="ECO:0000256" key="4">
    <source>
        <dbReference type="ARBA" id="ARBA00023040"/>
    </source>
</evidence>
<reference evidence="12" key="1">
    <citation type="submission" date="2017-02" db="UniProtKB">
        <authorList>
            <consortium name="WormBaseParasite"/>
        </authorList>
    </citation>
    <scope>IDENTIFICATION</scope>
</reference>
<evidence type="ECO:0000256" key="7">
    <source>
        <dbReference type="ARBA" id="ARBA00023224"/>
    </source>
</evidence>
<feature type="transmembrane region" description="Helical" evidence="8">
    <location>
        <begin position="67"/>
        <end position="87"/>
    </location>
</feature>
<sequence>MHFLKLACQFLINYRTNYWLKRLTSNIYLCTLSLCSCLFLSMVLLTWMDSILEVPIYNNSELGCKLLTFFAHMSDFNCVWMISWISCDRASLLFQPDIRIIVCSKTFARRMVYGTVLCSVIFYSWCLIVAGLEYNHHFVFCGLSQNLTFLTLNHAEIHFYSTIFDTVICTVVPSLLITVMNILAIYRYRQCMRFYSSNTSRVRFLKLSDRGVRNINLKDYSTNAKRLLLSQQSKTNQPSTKSPRPASSCKLRLLDLQLSRSLLIVTSTFVCLTVPNYGFRLYISTFDPQSALFHFAYFGTYLLYYLHHAVLFYIYIFWR</sequence>
<gene>
    <name evidence="10" type="ORF">TCLT_LOCUS10084</name>
</gene>
<feature type="transmembrane region" description="Helical" evidence="8">
    <location>
        <begin position="27"/>
        <end position="47"/>
    </location>
</feature>
<evidence type="ECO:0000313" key="12">
    <source>
        <dbReference type="WBParaSite" id="TCLT_0001009501-mRNA-1"/>
    </source>
</evidence>
<evidence type="ECO:0000256" key="2">
    <source>
        <dbReference type="ARBA" id="ARBA00022692"/>
    </source>
</evidence>
<dbReference type="GO" id="GO:0005886">
    <property type="term" value="C:plasma membrane"/>
    <property type="evidence" value="ECO:0007669"/>
    <property type="project" value="TreeGrafter"/>
</dbReference>
<keyword evidence="2 8" id="KW-0812">Transmembrane</keyword>
<evidence type="ECO:0000256" key="8">
    <source>
        <dbReference type="SAM" id="Phobius"/>
    </source>
</evidence>
<accession>A0A0N5DAA7</accession>
<dbReference type="InterPro" id="IPR000276">
    <property type="entry name" value="GPCR_Rhodpsn"/>
</dbReference>
<feature type="transmembrane region" description="Helical" evidence="8">
    <location>
        <begin position="295"/>
        <end position="318"/>
    </location>
</feature>
<dbReference type="STRING" id="103827.A0A0N5DAA7"/>
<keyword evidence="3 8" id="KW-1133">Transmembrane helix</keyword>
<dbReference type="OMA" id="ASFEWIR"/>
<keyword evidence="6" id="KW-0675">Receptor</keyword>
<keyword evidence="4" id="KW-0297">G-protein coupled receptor</keyword>
<feature type="transmembrane region" description="Helical" evidence="8">
    <location>
        <begin position="157"/>
        <end position="186"/>
    </location>
</feature>
<organism evidence="12">
    <name type="scientific">Thelazia callipaeda</name>
    <name type="common">Oriental eyeworm</name>
    <name type="synonym">Parasitic nematode</name>
    <dbReference type="NCBI Taxonomy" id="103827"/>
    <lineage>
        <taxon>Eukaryota</taxon>
        <taxon>Metazoa</taxon>
        <taxon>Ecdysozoa</taxon>
        <taxon>Nematoda</taxon>
        <taxon>Chromadorea</taxon>
        <taxon>Rhabditida</taxon>
        <taxon>Spirurina</taxon>
        <taxon>Spiruromorpha</taxon>
        <taxon>Thelazioidea</taxon>
        <taxon>Thelaziidae</taxon>
        <taxon>Thelazia</taxon>
    </lineage>
</organism>
<dbReference type="OrthoDB" id="9990906at2759"/>
<feature type="transmembrane region" description="Helical" evidence="8">
    <location>
        <begin position="107"/>
        <end position="130"/>
    </location>
</feature>
<dbReference type="Proteomes" id="UP000276776">
    <property type="component" value="Unassembled WGS sequence"/>
</dbReference>
<dbReference type="Gene3D" id="1.20.1070.10">
    <property type="entry name" value="Rhodopsin 7-helix transmembrane proteins"/>
    <property type="match status" value="1"/>
</dbReference>
<dbReference type="PANTHER" id="PTHR24243:SF230">
    <property type="entry name" value="G-PROTEIN COUPLED RECEPTORS FAMILY 1 PROFILE DOMAIN-CONTAINING PROTEIN"/>
    <property type="match status" value="1"/>
</dbReference>
<dbReference type="GO" id="GO:0004930">
    <property type="term" value="F:G protein-coupled receptor activity"/>
    <property type="evidence" value="ECO:0007669"/>
    <property type="project" value="UniProtKB-KW"/>
</dbReference>
<protein>
    <submittedName>
        <fullName evidence="12">G_PROTEIN_RECEP_F1_2 domain-containing protein</fullName>
    </submittedName>
</protein>
<dbReference type="AlphaFoldDB" id="A0A0N5DAA7"/>
<dbReference type="PROSITE" id="PS50262">
    <property type="entry name" value="G_PROTEIN_RECEP_F1_2"/>
    <property type="match status" value="1"/>
</dbReference>
<evidence type="ECO:0000313" key="10">
    <source>
        <dbReference type="EMBL" id="VDN07760.1"/>
    </source>
</evidence>
<dbReference type="EMBL" id="UYYF01004970">
    <property type="protein sequence ID" value="VDN07760.1"/>
    <property type="molecule type" value="Genomic_DNA"/>
</dbReference>
<evidence type="ECO:0000259" key="9">
    <source>
        <dbReference type="PROSITE" id="PS50262"/>
    </source>
</evidence>
<evidence type="ECO:0000256" key="3">
    <source>
        <dbReference type="ARBA" id="ARBA00022989"/>
    </source>
</evidence>
<reference evidence="10 11" key="2">
    <citation type="submission" date="2018-11" db="EMBL/GenBank/DDBJ databases">
        <authorList>
            <consortium name="Pathogen Informatics"/>
        </authorList>
    </citation>
    <scope>NUCLEOTIDE SEQUENCE [LARGE SCALE GENOMIC DNA]</scope>
</reference>
<dbReference type="SUPFAM" id="SSF81321">
    <property type="entry name" value="Family A G protein-coupled receptor-like"/>
    <property type="match status" value="1"/>
</dbReference>
<dbReference type="Pfam" id="PF00001">
    <property type="entry name" value="7tm_1"/>
    <property type="match status" value="1"/>
</dbReference>
<dbReference type="InterPro" id="IPR017452">
    <property type="entry name" value="GPCR_Rhodpsn_7TM"/>
</dbReference>
<evidence type="ECO:0000256" key="5">
    <source>
        <dbReference type="ARBA" id="ARBA00023136"/>
    </source>
</evidence>
<feature type="transmembrane region" description="Helical" evidence="8">
    <location>
        <begin position="262"/>
        <end position="283"/>
    </location>
</feature>
<name>A0A0N5DAA7_THECL</name>
<keyword evidence="11" id="KW-1185">Reference proteome</keyword>
<comment type="subcellular location">
    <subcellularLocation>
        <location evidence="1">Membrane</location>
        <topology evidence="1">Multi-pass membrane protein</topology>
    </subcellularLocation>
</comment>
<proteinExistence type="predicted"/>
<keyword evidence="7" id="KW-0807">Transducer</keyword>
<feature type="domain" description="G-protein coupled receptors family 1 profile" evidence="9">
    <location>
        <begin position="4"/>
        <end position="315"/>
    </location>
</feature>
<evidence type="ECO:0000313" key="11">
    <source>
        <dbReference type="Proteomes" id="UP000276776"/>
    </source>
</evidence>